<dbReference type="AlphaFoldDB" id="X0V6R8"/>
<keyword evidence="3" id="KW-0238">DNA-binding</keyword>
<dbReference type="Pfam" id="PF03466">
    <property type="entry name" value="LysR_substrate"/>
    <property type="match status" value="1"/>
</dbReference>
<sequence>VMNVDWSDLRIFLAVARSGSLGAAARLLGLSHPTVGRRLRALEKDAGYALVQRHSDGVVLTDAGEAALRWAEQMEANALAMQRQLAGDHAKPEGALRISAPDWFAAYVLPCVLEELILRHPGITAEVLADTRLFDLSRREADIAFRVVPFTEPNIVQRHLMRVDYAAYVARDAPDPNIDGGAATNLLLMTQTERHRYPEVDWLQRMLPRARSVFSGNHRHLQARLCERGLGVAVLPCPLGDRTEGLRCVDLGDAPPARDVWMGYHEDVRGMD</sequence>
<accession>X0V6R8</accession>
<dbReference type="InterPro" id="IPR005119">
    <property type="entry name" value="LysR_subst-bd"/>
</dbReference>
<dbReference type="GO" id="GO:0043565">
    <property type="term" value="F:sequence-specific DNA binding"/>
    <property type="evidence" value="ECO:0007669"/>
    <property type="project" value="TreeGrafter"/>
</dbReference>
<name>X0V6R8_9ZZZZ</name>
<evidence type="ECO:0000256" key="2">
    <source>
        <dbReference type="ARBA" id="ARBA00023015"/>
    </source>
</evidence>
<dbReference type="InterPro" id="IPR000847">
    <property type="entry name" value="LysR_HTH_N"/>
</dbReference>
<evidence type="ECO:0000313" key="6">
    <source>
        <dbReference type="EMBL" id="GAG13810.1"/>
    </source>
</evidence>
<gene>
    <name evidence="6" type="ORF">S01H1_34001</name>
</gene>
<dbReference type="SUPFAM" id="SSF46785">
    <property type="entry name" value="Winged helix' DNA-binding domain"/>
    <property type="match status" value="1"/>
</dbReference>
<organism evidence="6">
    <name type="scientific">marine sediment metagenome</name>
    <dbReference type="NCBI Taxonomy" id="412755"/>
    <lineage>
        <taxon>unclassified sequences</taxon>
        <taxon>metagenomes</taxon>
        <taxon>ecological metagenomes</taxon>
    </lineage>
</organism>
<evidence type="ECO:0000256" key="4">
    <source>
        <dbReference type="ARBA" id="ARBA00023163"/>
    </source>
</evidence>
<dbReference type="CDD" id="cd05466">
    <property type="entry name" value="PBP2_LTTR_substrate"/>
    <property type="match status" value="1"/>
</dbReference>
<dbReference type="InterPro" id="IPR036390">
    <property type="entry name" value="WH_DNA-bd_sf"/>
</dbReference>
<dbReference type="InterPro" id="IPR058163">
    <property type="entry name" value="LysR-type_TF_proteobact-type"/>
</dbReference>
<feature type="non-terminal residue" evidence="6">
    <location>
        <position position="1"/>
    </location>
</feature>
<dbReference type="InterPro" id="IPR036388">
    <property type="entry name" value="WH-like_DNA-bd_sf"/>
</dbReference>
<feature type="non-terminal residue" evidence="6">
    <location>
        <position position="272"/>
    </location>
</feature>
<protein>
    <recommendedName>
        <fullName evidence="5">HTH lysR-type domain-containing protein</fullName>
    </recommendedName>
</protein>
<evidence type="ECO:0000256" key="3">
    <source>
        <dbReference type="ARBA" id="ARBA00023125"/>
    </source>
</evidence>
<feature type="domain" description="HTH lysR-type" evidence="5">
    <location>
        <begin position="4"/>
        <end position="61"/>
    </location>
</feature>
<comment type="similarity">
    <text evidence="1">Belongs to the LysR transcriptional regulatory family.</text>
</comment>
<dbReference type="EMBL" id="BARS01021137">
    <property type="protein sequence ID" value="GAG13810.1"/>
    <property type="molecule type" value="Genomic_DNA"/>
</dbReference>
<keyword evidence="4" id="KW-0804">Transcription</keyword>
<dbReference type="Pfam" id="PF00126">
    <property type="entry name" value="HTH_1"/>
    <property type="match status" value="1"/>
</dbReference>
<evidence type="ECO:0000259" key="5">
    <source>
        <dbReference type="PROSITE" id="PS50931"/>
    </source>
</evidence>
<proteinExistence type="inferred from homology"/>
<reference evidence="6" key="1">
    <citation type="journal article" date="2014" name="Front. Microbiol.">
        <title>High frequency of phylogenetically diverse reductive dehalogenase-homologous genes in deep subseafloor sedimentary metagenomes.</title>
        <authorList>
            <person name="Kawai M."/>
            <person name="Futagami T."/>
            <person name="Toyoda A."/>
            <person name="Takaki Y."/>
            <person name="Nishi S."/>
            <person name="Hori S."/>
            <person name="Arai W."/>
            <person name="Tsubouchi T."/>
            <person name="Morono Y."/>
            <person name="Uchiyama I."/>
            <person name="Ito T."/>
            <person name="Fujiyama A."/>
            <person name="Inagaki F."/>
            <person name="Takami H."/>
        </authorList>
    </citation>
    <scope>NUCLEOTIDE SEQUENCE</scope>
    <source>
        <strain evidence="6">Expedition CK06-06</strain>
    </source>
</reference>
<dbReference type="SUPFAM" id="SSF53850">
    <property type="entry name" value="Periplasmic binding protein-like II"/>
    <property type="match status" value="1"/>
</dbReference>
<evidence type="ECO:0000256" key="1">
    <source>
        <dbReference type="ARBA" id="ARBA00009437"/>
    </source>
</evidence>
<dbReference type="PROSITE" id="PS50931">
    <property type="entry name" value="HTH_LYSR"/>
    <property type="match status" value="1"/>
</dbReference>
<dbReference type="GO" id="GO:0006351">
    <property type="term" value="P:DNA-templated transcription"/>
    <property type="evidence" value="ECO:0007669"/>
    <property type="project" value="TreeGrafter"/>
</dbReference>
<dbReference type="Gene3D" id="1.10.10.10">
    <property type="entry name" value="Winged helix-like DNA-binding domain superfamily/Winged helix DNA-binding domain"/>
    <property type="match status" value="1"/>
</dbReference>
<dbReference type="Gene3D" id="3.40.190.290">
    <property type="match status" value="1"/>
</dbReference>
<keyword evidence="2" id="KW-0805">Transcription regulation</keyword>
<dbReference type="PANTHER" id="PTHR30537:SF3">
    <property type="entry name" value="TRANSCRIPTIONAL REGULATORY PROTEIN"/>
    <property type="match status" value="1"/>
</dbReference>
<dbReference type="GO" id="GO:0003700">
    <property type="term" value="F:DNA-binding transcription factor activity"/>
    <property type="evidence" value="ECO:0007669"/>
    <property type="project" value="InterPro"/>
</dbReference>
<dbReference type="PANTHER" id="PTHR30537">
    <property type="entry name" value="HTH-TYPE TRANSCRIPTIONAL REGULATOR"/>
    <property type="match status" value="1"/>
</dbReference>
<comment type="caution">
    <text evidence="6">The sequence shown here is derived from an EMBL/GenBank/DDBJ whole genome shotgun (WGS) entry which is preliminary data.</text>
</comment>